<dbReference type="EMBL" id="BTGB01000001">
    <property type="protein sequence ID" value="GMM45040.1"/>
    <property type="molecule type" value="Genomic_DNA"/>
</dbReference>
<dbReference type="Proteomes" id="UP001378960">
    <property type="component" value="Unassembled WGS sequence"/>
</dbReference>
<dbReference type="GO" id="GO:0048193">
    <property type="term" value="P:Golgi vesicle transport"/>
    <property type="evidence" value="ECO:0007669"/>
    <property type="project" value="InterPro"/>
</dbReference>
<keyword evidence="10" id="KW-1185">Reference proteome</keyword>
<evidence type="ECO:0000256" key="8">
    <source>
        <dbReference type="PIRNR" id="PIRNR018293"/>
    </source>
</evidence>
<evidence type="ECO:0000256" key="2">
    <source>
        <dbReference type="ARBA" id="ARBA00004240"/>
    </source>
</evidence>
<organism evidence="9 10">
    <name type="scientific">Pichia kluyveri</name>
    <name type="common">Yeast</name>
    <dbReference type="NCBI Taxonomy" id="36015"/>
    <lineage>
        <taxon>Eukaryota</taxon>
        <taxon>Fungi</taxon>
        <taxon>Dikarya</taxon>
        <taxon>Ascomycota</taxon>
        <taxon>Saccharomycotina</taxon>
        <taxon>Pichiomycetes</taxon>
        <taxon>Pichiales</taxon>
        <taxon>Pichiaceae</taxon>
        <taxon>Pichia</taxon>
    </lineage>
</organism>
<dbReference type="GO" id="GO:0030008">
    <property type="term" value="C:TRAPP complex"/>
    <property type="evidence" value="ECO:0007669"/>
    <property type="project" value="InterPro"/>
</dbReference>
<dbReference type="InterPro" id="IPR024096">
    <property type="entry name" value="NO_sig/Golgi_transp_ligand-bd"/>
</dbReference>
<comment type="similarity">
    <text evidence="3 8">Belongs to the TRAPP small subunits family. BET3 subfamily.</text>
</comment>
<evidence type="ECO:0000256" key="7">
    <source>
        <dbReference type="ARBA" id="ARBA00023034"/>
    </source>
</evidence>
<keyword evidence="4 8" id="KW-0813">Transport</keyword>
<dbReference type="Gene3D" id="3.30.1380.20">
    <property type="entry name" value="Trafficking protein particle complex subunit 3"/>
    <property type="match status" value="1"/>
</dbReference>
<dbReference type="SUPFAM" id="SSF111126">
    <property type="entry name" value="Ligand-binding domain in the NO signalling and Golgi transport"/>
    <property type="match status" value="1"/>
</dbReference>
<keyword evidence="5" id="KW-0256">Endoplasmic reticulum</keyword>
<dbReference type="PIRSF" id="PIRSF018293">
    <property type="entry name" value="TRAPP_I_complex_Bet3"/>
    <property type="match status" value="1"/>
</dbReference>
<protein>
    <recommendedName>
        <fullName evidence="8">Trafficking protein particle complex subunit BET3</fullName>
    </recommendedName>
</protein>
<sequence>MSKSVKSTKVKGGDKRLEQIGDDIWKNRTTKINNELFTMTYGSIVGQICREENYNYNKVNEILFNMGYNIGNRLIEEFLSISLIERCNNFKETAEVISKIGFRMFLNISPIISNWSIDEQTFQLTFEENPLAEFVELPDEYDEEEENNSSSNIKGNARGELWYSNILCGVLKGCLEMVQLECEVWFVSDVLRGDDNTSIKVKLISILRDEIPVGDD</sequence>
<keyword evidence="6 8" id="KW-0931">ER-Golgi transport</keyword>
<comment type="subcellular location">
    <subcellularLocation>
        <location evidence="2">Endoplasmic reticulum</location>
    </subcellularLocation>
    <subcellularLocation>
        <location evidence="1 8">Golgi apparatus</location>
        <location evidence="1 8">cis-Golgi network</location>
    </subcellularLocation>
</comment>
<keyword evidence="7 8" id="KW-0333">Golgi apparatus</keyword>
<dbReference type="FunFam" id="3.30.1380.20:FF:000001">
    <property type="entry name" value="Trafficking protein particle complex subunit BET3"/>
    <property type="match status" value="1"/>
</dbReference>
<reference evidence="9 10" key="1">
    <citation type="journal article" date="2023" name="Elife">
        <title>Identification of key yeast species and microbe-microbe interactions impacting larval growth of Drosophila in the wild.</title>
        <authorList>
            <person name="Mure A."/>
            <person name="Sugiura Y."/>
            <person name="Maeda R."/>
            <person name="Honda K."/>
            <person name="Sakurai N."/>
            <person name="Takahashi Y."/>
            <person name="Watada M."/>
            <person name="Katoh T."/>
            <person name="Gotoh A."/>
            <person name="Gotoh Y."/>
            <person name="Taniguchi I."/>
            <person name="Nakamura K."/>
            <person name="Hayashi T."/>
            <person name="Katayama T."/>
            <person name="Uemura T."/>
            <person name="Hattori Y."/>
        </authorList>
    </citation>
    <scope>NUCLEOTIDE SEQUENCE [LARGE SCALE GENOMIC DNA]</scope>
    <source>
        <strain evidence="9 10">PK-24</strain>
    </source>
</reference>
<dbReference type="AlphaFoldDB" id="A0AAV5R0T8"/>
<gene>
    <name evidence="9" type="ORF">DAPK24_016150</name>
</gene>
<proteinExistence type="inferred from homology"/>
<dbReference type="GO" id="GO:0005794">
    <property type="term" value="C:Golgi apparatus"/>
    <property type="evidence" value="ECO:0007669"/>
    <property type="project" value="UniProtKB-SubCell"/>
</dbReference>
<dbReference type="Pfam" id="PF04051">
    <property type="entry name" value="TRAPP"/>
    <property type="match status" value="1"/>
</dbReference>
<comment type="caution">
    <text evidence="9">The sequence shown here is derived from an EMBL/GenBank/DDBJ whole genome shotgun (WGS) entry which is preliminary data.</text>
</comment>
<dbReference type="GO" id="GO:0016236">
    <property type="term" value="P:macroautophagy"/>
    <property type="evidence" value="ECO:0007669"/>
    <property type="project" value="UniProtKB-ARBA"/>
</dbReference>
<evidence type="ECO:0000256" key="5">
    <source>
        <dbReference type="ARBA" id="ARBA00022824"/>
    </source>
</evidence>
<dbReference type="PANTHER" id="PTHR13048">
    <property type="entry name" value="TRAFFICKING PROTEIN PARTICLE COMPLEX SUBUNIT 3"/>
    <property type="match status" value="1"/>
</dbReference>
<dbReference type="InterPro" id="IPR007194">
    <property type="entry name" value="TRAPP_component"/>
</dbReference>
<evidence type="ECO:0000256" key="1">
    <source>
        <dbReference type="ARBA" id="ARBA00004222"/>
    </source>
</evidence>
<evidence type="ECO:0000313" key="9">
    <source>
        <dbReference type="EMBL" id="GMM45040.1"/>
    </source>
</evidence>
<evidence type="ECO:0000256" key="4">
    <source>
        <dbReference type="ARBA" id="ARBA00022448"/>
    </source>
</evidence>
<evidence type="ECO:0000256" key="6">
    <source>
        <dbReference type="ARBA" id="ARBA00022892"/>
    </source>
</evidence>
<name>A0AAV5R0T8_PICKL</name>
<evidence type="ECO:0000313" key="10">
    <source>
        <dbReference type="Proteomes" id="UP001378960"/>
    </source>
</evidence>
<accession>A0AAV5R0T8</accession>
<dbReference type="InterPro" id="IPR016721">
    <property type="entry name" value="Bet3"/>
</dbReference>
<evidence type="ECO:0000256" key="3">
    <source>
        <dbReference type="ARBA" id="ARBA00006218"/>
    </source>
</evidence>
<dbReference type="GO" id="GO:0005783">
    <property type="term" value="C:endoplasmic reticulum"/>
    <property type="evidence" value="ECO:0007669"/>
    <property type="project" value="UniProtKB-SubCell"/>
</dbReference>
<dbReference type="CDD" id="cd14942">
    <property type="entry name" value="TRAPPC3_bet3"/>
    <property type="match status" value="1"/>
</dbReference>